<feature type="compositionally biased region" description="Polar residues" evidence="1">
    <location>
        <begin position="1"/>
        <end position="18"/>
    </location>
</feature>
<accession>A0A3M7RMD5</accession>
<evidence type="ECO:0000256" key="1">
    <source>
        <dbReference type="SAM" id="MobiDB-lite"/>
    </source>
</evidence>
<dbReference type="OrthoDB" id="2438421at2759"/>
<dbReference type="Proteomes" id="UP000276133">
    <property type="component" value="Unassembled WGS sequence"/>
</dbReference>
<proteinExistence type="predicted"/>
<sequence length="88" mass="10127">MLTDRTNSTNTETPTSFNQKKRKEIEPRSWVWLHYASKTHRVCELIYCVSATSVPSENLFSNAGLVQNGRKNQMEPSGLNMYSQVQNF</sequence>
<evidence type="ECO:0008006" key="4">
    <source>
        <dbReference type="Google" id="ProtNLM"/>
    </source>
</evidence>
<comment type="caution">
    <text evidence="2">The sequence shown here is derived from an EMBL/GenBank/DDBJ whole genome shotgun (WGS) entry which is preliminary data.</text>
</comment>
<protein>
    <recommendedName>
        <fullName evidence="4">HAT C-terminal dimerisation domain-containing protein</fullName>
    </recommendedName>
</protein>
<evidence type="ECO:0000313" key="3">
    <source>
        <dbReference type="Proteomes" id="UP000276133"/>
    </source>
</evidence>
<gene>
    <name evidence="2" type="ORF">BpHYR1_030119</name>
</gene>
<organism evidence="2 3">
    <name type="scientific">Brachionus plicatilis</name>
    <name type="common">Marine rotifer</name>
    <name type="synonym">Brachionus muelleri</name>
    <dbReference type="NCBI Taxonomy" id="10195"/>
    <lineage>
        <taxon>Eukaryota</taxon>
        <taxon>Metazoa</taxon>
        <taxon>Spiralia</taxon>
        <taxon>Gnathifera</taxon>
        <taxon>Rotifera</taxon>
        <taxon>Eurotatoria</taxon>
        <taxon>Monogononta</taxon>
        <taxon>Pseudotrocha</taxon>
        <taxon>Ploima</taxon>
        <taxon>Brachionidae</taxon>
        <taxon>Brachionus</taxon>
    </lineage>
</organism>
<dbReference type="AlphaFoldDB" id="A0A3M7RMD5"/>
<keyword evidence="3" id="KW-1185">Reference proteome</keyword>
<name>A0A3M7RMD5_BRAPC</name>
<evidence type="ECO:0000313" key="2">
    <source>
        <dbReference type="EMBL" id="RNA24547.1"/>
    </source>
</evidence>
<feature type="region of interest" description="Disordered" evidence="1">
    <location>
        <begin position="1"/>
        <end position="23"/>
    </location>
</feature>
<dbReference type="EMBL" id="REGN01003097">
    <property type="protein sequence ID" value="RNA24547.1"/>
    <property type="molecule type" value="Genomic_DNA"/>
</dbReference>
<reference evidence="2 3" key="1">
    <citation type="journal article" date="2018" name="Sci. Rep.">
        <title>Genomic signatures of local adaptation to the degree of environmental predictability in rotifers.</title>
        <authorList>
            <person name="Franch-Gras L."/>
            <person name="Hahn C."/>
            <person name="Garcia-Roger E.M."/>
            <person name="Carmona M.J."/>
            <person name="Serra M."/>
            <person name="Gomez A."/>
        </authorList>
    </citation>
    <scope>NUCLEOTIDE SEQUENCE [LARGE SCALE GENOMIC DNA]</scope>
    <source>
        <strain evidence="2">HYR1</strain>
    </source>
</reference>